<feature type="transmembrane region" description="Helical" evidence="8">
    <location>
        <begin position="887"/>
        <end position="905"/>
    </location>
</feature>
<dbReference type="InterPro" id="IPR010929">
    <property type="entry name" value="PDR_CDR_ABC"/>
</dbReference>
<feature type="region of interest" description="Disordered" evidence="7">
    <location>
        <begin position="550"/>
        <end position="587"/>
    </location>
</feature>
<dbReference type="InterPro" id="IPR013525">
    <property type="entry name" value="ABC2_TM"/>
</dbReference>
<dbReference type="InterPro" id="IPR029481">
    <property type="entry name" value="ABC_trans_N"/>
</dbReference>
<gene>
    <name evidence="12" type="ORF">EYC84_010239</name>
</gene>
<dbReference type="GO" id="GO:0140359">
    <property type="term" value="F:ABC-type transporter activity"/>
    <property type="evidence" value="ECO:0007669"/>
    <property type="project" value="InterPro"/>
</dbReference>
<evidence type="ECO:0000313" key="12">
    <source>
        <dbReference type="EMBL" id="KAA8567182.1"/>
    </source>
</evidence>
<evidence type="ECO:0000259" key="10">
    <source>
        <dbReference type="Pfam" id="PF06422"/>
    </source>
</evidence>
<evidence type="ECO:0000256" key="7">
    <source>
        <dbReference type="SAM" id="MobiDB-lite"/>
    </source>
</evidence>
<dbReference type="GO" id="GO:0005524">
    <property type="term" value="F:ATP binding"/>
    <property type="evidence" value="ECO:0007669"/>
    <property type="project" value="InterPro"/>
</dbReference>
<feature type="transmembrane region" description="Helical" evidence="8">
    <location>
        <begin position="847"/>
        <end position="875"/>
    </location>
</feature>
<dbReference type="PANTHER" id="PTHR19241">
    <property type="entry name" value="ATP-BINDING CASSETTE TRANSPORTER"/>
    <property type="match status" value="1"/>
</dbReference>
<keyword evidence="13" id="KW-1185">Reference proteome</keyword>
<dbReference type="Pfam" id="PF14510">
    <property type="entry name" value="ABC_trans_N"/>
    <property type="match status" value="1"/>
</dbReference>
<feature type="domain" description="ABC-2 type transporter transmembrane" evidence="9">
    <location>
        <begin position="762"/>
        <end position="909"/>
    </location>
</feature>
<protein>
    <recommendedName>
        <fullName evidence="14">ABC transporter domain-containing protein</fullName>
    </recommendedName>
</protein>
<evidence type="ECO:0000256" key="1">
    <source>
        <dbReference type="ARBA" id="ARBA00004141"/>
    </source>
</evidence>
<evidence type="ECO:0000256" key="8">
    <source>
        <dbReference type="SAM" id="Phobius"/>
    </source>
</evidence>
<keyword evidence="5 8" id="KW-1133">Transmembrane helix</keyword>
<feature type="region of interest" description="Disordered" evidence="7">
    <location>
        <begin position="72"/>
        <end position="117"/>
    </location>
</feature>
<evidence type="ECO:0000256" key="5">
    <source>
        <dbReference type="ARBA" id="ARBA00022989"/>
    </source>
</evidence>
<evidence type="ECO:0000256" key="4">
    <source>
        <dbReference type="ARBA" id="ARBA00022692"/>
    </source>
</evidence>
<dbReference type="EMBL" id="VICG01000011">
    <property type="protein sequence ID" value="KAA8567182.1"/>
    <property type="molecule type" value="Genomic_DNA"/>
</dbReference>
<dbReference type="Pfam" id="PF01061">
    <property type="entry name" value="ABC2_membrane"/>
    <property type="match status" value="2"/>
</dbReference>
<reference evidence="12 13" key="1">
    <citation type="submission" date="2019-06" db="EMBL/GenBank/DDBJ databases">
        <title>Genome Sequence of the Brown Rot Fungal Pathogen Monilinia fructicola.</title>
        <authorList>
            <person name="De Miccolis Angelini R.M."/>
            <person name="Landi L."/>
            <person name="Abate D."/>
            <person name="Pollastro S."/>
            <person name="Romanazzi G."/>
            <person name="Faretra F."/>
        </authorList>
    </citation>
    <scope>NUCLEOTIDE SEQUENCE [LARGE SCALE GENOMIC DNA]</scope>
    <source>
        <strain evidence="12 13">Mfrc123</strain>
    </source>
</reference>
<comment type="subcellular location">
    <subcellularLocation>
        <location evidence="1">Membrane</location>
        <topology evidence="1">Multi-pass membrane protein</topology>
    </subcellularLocation>
</comment>
<organism evidence="12 13">
    <name type="scientific">Monilinia fructicola</name>
    <name type="common">Brown rot fungus</name>
    <name type="synonym">Ciboria fructicola</name>
    <dbReference type="NCBI Taxonomy" id="38448"/>
    <lineage>
        <taxon>Eukaryota</taxon>
        <taxon>Fungi</taxon>
        <taxon>Dikarya</taxon>
        <taxon>Ascomycota</taxon>
        <taxon>Pezizomycotina</taxon>
        <taxon>Leotiomycetes</taxon>
        <taxon>Helotiales</taxon>
        <taxon>Sclerotiniaceae</taxon>
        <taxon>Monilinia</taxon>
    </lineage>
</organism>
<dbReference type="AlphaFoldDB" id="A0A5M9JHA5"/>
<feature type="transmembrane region" description="Helical" evidence="8">
    <location>
        <begin position="501"/>
        <end position="522"/>
    </location>
</feature>
<dbReference type="VEuPathDB" id="FungiDB:MFRU_014g00880"/>
<feature type="transmembrane region" description="Helical" evidence="8">
    <location>
        <begin position="781"/>
        <end position="799"/>
    </location>
</feature>
<feature type="compositionally biased region" description="Polar residues" evidence="7">
    <location>
        <begin position="556"/>
        <end position="580"/>
    </location>
</feature>
<dbReference type="GO" id="GO:0016020">
    <property type="term" value="C:membrane"/>
    <property type="evidence" value="ECO:0007669"/>
    <property type="project" value="UniProtKB-SubCell"/>
</dbReference>
<feature type="transmembrane region" description="Helical" evidence="8">
    <location>
        <begin position="805"/>
        <end position="827"/>
    </location>
</feature>
<feature type="transmembrane region" description="Helical" evidence="8">
    <location>
        <begin position="388"/>
        <end position="407"/>
    </location>
</feature>
<keyword evidence="4 8" id="KW-0812">Transmembrane</keyword>
<feature type="domain" description="CDR ABC transporter" evidence="10">
    <location>
        <begin position="458"/>
        <end position="546"/>
    </location>
</feature>
<keyword evidence="6 8" id="KW-0472">Membrane</keyword>
<feature type="domain" description="Pleiotropic ABC efflux transporter N-terminal" evidence="11">
    <location>
        <begin position="92"/>
        <end position="178"/>
    </location>
</feature>
<accession>A0A5M9JHA5</accession>
<feature type="region of interest" description="Disordered" evidence="7">
    <location>
        <begin position="1"/>
        <end position="55"/>
    </location>
</feature>
<name>A0A5M9JHA5_MONFR</name>
<evidence type="ECO:0000259" key="9">
    <source>
        <dbReference type="Pfam" id="PF01061"/>
    </source>
</evidence>
<comment type="caution">
    <text evidence="12">The sequence shown here is derived from an EMBL/GenBank/DDBJ whole genome shotgun (WGS) entry which is preliminary data.</text>
</comment>
<dbReference type="Proteomes" id="UP000322873">
    <property type="component" value="Unassembled WGS sequence"/>
</dbReference>
<dbReference type="Pfam" id="PF06422">
    <property type="entry name" value="PDR_CDR"/>
    <property type="match status" value="1"/>
</dbReference>
<feature type="compositionally biased region" description="Basic and acidic residues" evidence="7">
    <location>
        <begin position="105"/>
        <end position="117"/>
    </location>
</feature>
<dbReference type="Gene3D" id="3.40.50.300">
    <property type="entry name" value="P-loop containing nucleotide triphosphate hydrolases"/>
    <property type="match status" value="2"/>
</dbReference>
<keyword evidence="3" id="KW-0813">Transport</keyword>
<evidence type="ECO:0008006" key="14">
    <source>
        <dbReference type="Google" id="ProtNLM"/>
    </source>
</evidence>
<sequence>MYAGRAAEGREGAQIPLHSENHRGGLAHPEDRSSSEGEINNDGTWGENEQGGSVNCSAAMQDYDHLRKHLTRLSRNRSQRSSATAHRNSLALRRILTNASRRPQKTGDEDIEAHGEDERLEEIAVEDEDEFMLGGFLTDGHFEERDSRGSSMKVGMVYKNLTVQGTGANSTYVKTLPSAVMGRGDYAGVTGEVPYGGIAAEEQAKHYRGEVNYNEEDDQHFPRLAVEQTLDFSLLNKTKKHEKGDISTIITELLKMFGISHTRHTLVGDAFTIATKSTVVSWNNSTRELDASTALDYANSLRVVTDISNRTTLLTLYQAGEQIYELMDNVLGNDEERMVYSGPADDAKYYFERLLMNVVSRRIPKVIPLSIIVYFITGLDVDAGKSCIYVLFIYLATICVIALYRMFAAVSPSINDALLSEIWLGWLPYLNPISYAFEAVLSNEFYTNNISCAPDQIVPRGPGYTNPEFQSCVSTGAELGSLSVPSSRYPEESFNYSRSHLWRNLGVVIAWTVLYILVTAIATKVFDFTSSSNGALEFKHSKATENKVKAEKYTSGGESQTSSANPVPTSGTSSSNTLQPPQEKALPSISGSESIFTWENVEYTVPYLGGEGKLLDKVNGYAKPGHMVALMGVSGAGKITLLNTLSQRQKTGAVTGDMWQRILLRPVGETGSAVFNYFADRGVHCPPQRNVAKFILETAAKDGKRRDGKRLTWNEEWLNSEENKQLMQELERIKAERRQSAAPTASSKLQFASPVGLLARKLTKRLFIQYWRDSSYLHGKLSTSVIIGVFNGFTVWHLGHSITDMQYLMFALSLIILIPPTIVNSVVPKFYQNRALWEARELPSKIYGWVAFCTANIVAEIPMAIFSAGICWALWYWPAGPPGDSSTSRYVFLMAILLLLFQASWGRWI</sequence>
<feature type="compositionally biased region" description="Basic and acidic residues" evidence="7">
    <location>
        <begin position="19"/>
        <end position="35"/>
    </location>
</feature>
<evidence type="ECO:0000259" key="11">
    <source>
        <dbReference type="Pfam" id="PF14510"/>
    </source>
</evidence>
<dbReference type="SUPFAM" id="SSF52540">
    <property type="entry name" value="P-loop containing nucleoside triphosphate hydrolases"/>
    <property type="match status" value="2"/>
</dbReference>
<dbReference type="InterPro" id="IPR027417">
    <property type="entry name" value="P-loop_NTPase"/>
</dbReference>
<evidence type="ECO:0000256" key="3">
    <source>
        <dbReference type="ARBA" id="ARBA00022448"/>
    </source>
</evidence>
<dbReference type="VEuPathDB" id="FungiDB:MFRU_032g00730"/>
<comment type="similarity">
    <text evidence="2">Belongs to the ABC transporter superfamily. ABCG family. PDR (TC 3.A.1.205) subfamily.</text>
</comment>
<evidence type="ECO:0000256" key="6">
    <source>
        <dbReference type="ARBA" id="ARBA00023136"/>
    </source>
</evidence>
<feature type="domain" description="ABC-2 type transporter transmembrane" evidence="9">
    <location>
        <begin position="366"/>
        <end position="417"/>
    </location>
</feature>
<proteinExistence type="inferred from homology"/>
<evidence type="ECO:0000256" key="2">
    <source>
        <dbReference type="ARBA" id="ARBA00006012"/>
    </source>
</evidence>
<feature type="transmembrane region" description="Helical" evidence="8">
    <location>
        <begin position="363"/>
        <end position="381"/>
    </location>
</feature>
<evidence type="ECO:0000313" key="13">
    <source>
        <dbReference type="Proteomes" id="UP000322873"/>
    </source>
</evidence>